<evidence type="ECO:0000256" key="1">
    <source>
        <dbReference type="ARBA" id="ARBA00006890"/>
    </source>
</evidence>
<name>A0ABV7J683_9GAMM</name>
<evidence type="ECO:0000256" key="9">
    <source>
        <dbReference type="ARBA" id="ARBA00037294"/>
    </source>
</evidence>
<evidence type="ECO:0000313" key="13">
    <source>
        <dbReference type="Proteomes" id="UP001595533"/>
    </source>
</evidence>
<sequence>MKKISKAVFPVGGMGTRFLPATKSIPKELLPIIDKPLIQYAVEEALEAGITTLIFITSASKHAISDHFDPMPDLRAKFKAEGKNHLVEKLDTLPVDIQRVFIPQGQPLGLGHAVLQAESLIEEDEMFAVLLADDFLQATENPLQALLSAAQSNGKATVSVETVSDERISSYGVIEPQQWDNNVSQVLDIIEKPALSQAPSRFGVIGRYVLPQTVFGYLKNTAMDSHNEIQLTDALKDLMEQQGLQAVKLAGLRFDCGSQEGFVLANLHVAMQNQSLKSQVRDYFANCE</sequence>
<evidence type="ECO:0000256" key="7">
    <source>
        <dbReference type="ARBA" id="ARBA00031959"/>
    </source>
</evidence>
<evidence type="ECO:0000256" key="4">
    <source>
        <dbReference type="ARBA" id="ARBA00022679"/>
    </source>
</evidence>
<keyword evidence="5 12" id="KW-0548">Nucleotidyltransferase</keyword>
<dbReference type="EC" id="2.7.7.9" evidence="2"/>
<dbReference type="CDD" id="cd02541">
    <property type="entry name" value="UGPase_prokaryotic"/>
    <property type="match status" value="1"/>
</dbReference>
<dbReference type="PANTHER" id="PTHR43197">
    <property type="entry name" value="UTP--GLUCOSE-1-PHOSPHATE URIDYLYLTRANSFERASE"/>
    <property type="match status" value="1"/>
</dbReference>
<evidence type="ECO:0000256" key="8">
    <source>
        <dbReference type="ARBA" id="ARBA00032341"/>
    </source>
</evidence>
<reference evidence="13" key="1">
    <citation type="journal article" date="2019" name="Int. J. Syst. Evol. Microbiol.">
        <title>The Global Catalogue of Microorganisms (GCM) 10K type strain sequencing project: providing services to taxonomists for standard genome sequencing and annotation.</title>
        <authorList>
            <consortium name="The Broad Institute Genomics Platform"/>
            <consortium name="The Broad Institute Genome Sequencing Center for Infectious Disease"/>
            <person name="Wu L."/>
            <person name="Ma J."/>
        </authorList>
    </citation>
    <scope>NUCLEOTIDE SEQUENCE [LARGE SCALE GENOMIC DNA]</scope>
    <source>
        <strain evidence="13">KCTC 42953</strain>
    </source>
</reference>
<dbReference type="Pfam" id="PF00483">
    <property type="entry name" value="NTP_transferase"/>
    <property type="match status" value="1"/>
</dbReference>
<comment type="caution">
    <text evidence="12">The sequence shown here is derived from an EMBL/GenBank/DDBJ whole genome shotgun (WGS) entry which is preliminary data.</text>
</comment>
<dbReference type="GO" id="GO:0003983">
    <property type="term" value="F:UTP:glucose-1-phosphate uridylyltransferase activity"/>
    <property type="evidence" value="ECO:0007669"/>
    <property type="project" value="UniProtKB-EC"/>
</dbReference>
<organism evidence="12 13">
    <name type="scientific">Marinicella sediminis</name>
    <dbReference type="NCBI Taxonomy" id="1792834"/>
    <lineage>
        <taxon>Bacteria</taxon>
        <taxon>Pseudomonadati</taxon>
        <taxon>Pseudomonadota</taxon>
        <taxon>Gammaproteobacteria</taxon>
        <taxon>Lysobacterales</taxon>
        <taxon>Marinicellaceae</taxon>
        <taxon>Marinicella</taxon>
    </lineage>
</organism>
<gene>
    <name evidence="12" type="ORF">ACFODZ_04305</name>
</gene>
<dbReference type="Gene3D" id="3.90.550.10">
    <property type="entry name" value="Spore Coat Polysaccharide Biosynthesis Protein SpsA, Chain A"/>
    <property type="match status" value="1"/>
</dbReference>
<dbReference type="InterPro" id="IPR005835">
    <property type="entry name" value="NTP_transferase_dom"/>
</dbReference>
<dbReference type="PANTHER" id="PTHR43197:SF1">
    <property type="entry name" value="UTP--GLUCOSE-1-PHOSPHATE URIDYLYLTRANSFERASE"/>
    <property type="match status" value="1"/>
</dbReference>
<dbReference type="EMBL" id="JBHRTS010000002">
    <property type="protein sequence ID" value="MFC3193464.1"/>
    <property type="molecule type" value="Genomic_DNA"/>
</dbReference>
<proteinExistence type="inferred from homology"/>
<dbReference type="SUPFAM" id="SSF53448">
    <property type="entry name" value="Nucleotide-diphospho-sugar transferases"/>
    <property type="match status" value="1"/>
</dbReference>
<dbReference type="Proteomes" id="UP001595533">
    <property type="component" value="Unassembled WGS sequence"/>
</dbReference>
<keyword evidence="13" id="KW-1185">Reference proteome</keyword>
<evidence type="ECO:0000256" key="6">
    <source>
        <dbReference type="ARBA" id="ARBA00031455"/>
    </source>
</evidence>
<comment type="function">
    <text evidence="9">May play a role in stationary phase survival.</text>
</comment>
<evidence type="ECO:0000313" key="12">
    <source>
        <dbReference type="EMBL" id="MFC3193464.1"/>
    </source>
</evidence>
<evidence type="ECO:0000256" key="5">
    <source>
        <dbReference type="ARBA" id="ARBA00022695"/>
    </source>
</evidence>
<dbReference type="InterPro" id="IPR005771">
    <property type="entry name" value="GalU_uridylyltTrfase_bac/arc"/>
</dbReference>
<keyword evidence="4 12" id="KW-0808">Transferase</keyword>
<protein>
    <recommendedName>
        <fullName evidence="3">UTP--glucose-1-phosphate uridylyltransferase</fullName>
        <ecNumber evidence="2">2.7.7.9</ecNumber>
    </recommendedName>
    <alternativeName>
        <fullName evidence="6">Alpha-D-glucosyl-1-phosphate uridylyltransferase</fullName>
    </alternativeName>
    <alternativeName>
        <fullName evidence="7">UDP-glucose pyrophosphorylase</fullName>
    </alternativeName>
    <alternativeName>
        <fullName evidence="8">Uridine diphosphoglucose pyrophosphorylase</fullName>
    </alternativeName>
</protein>
<evidence type="ECO:0000256" key="3">
    <source>
        <dbReference type="ARBA" id="ARBA00019048"/>
    </source>
</evidence>
<comment type="similarity">
    <text evidence="1">Belongs to the UDPGP type 2 family.</text>
</comment>
<dbReference type="RefSeq" id="WP_077410246.1">
    <property type="nucleotide sequence ID" value="NZ_JBHRTS010000002.1"/>
</dbReference>
<feature type="domain" description="Nucleotidyl transferase" evidence="11">
    <location>
        <begin position="11"/>
        <end position="269"/>
    </location>
</feature>
<comment type="catalytic activity">
    <reaction evidence="10">
        <text>alpha-D-glucose 1-phosphate + UTP + H(+) = UDP-alpha-D-glucose + diphosphate</text>
        <dbReference type="Rhea" id="RHEA:19889"/>
        <dbReference type="ChEBI" id="CHEBI:15378"/>
        <dbReference type="ChEBI" id="CHEBI:33019"/>
        <dbReference type="ChEBI" id="CHEBI:46398"/>
        <dbReference type="ChEBI" id="CHEBI:58601"/>
        <dbReference type="ChEBI" id="CHEBI:58885"/>
        <dbReference type="EC" id="2.7.7.9"/>
    </reaction>
</comment>
<evidence type="ECO:0000256" key="10">
    <source>
        <dbReference type="ARBA" id="ARBA00048128"/>
    </source>
</evidence>
<evidence type="ECO:0000259" key="11">
    <source>
        <dbReference type="Pfam" id="PF00483"/>
    </source>
</evidence>
<dbReference type="InterPro" id="IPR029044">
    <property type="entry name" value="Nucleotide-diphossugar_trans"/>
</dbReference>
<evidence type="ECO:0000256" key="2">
    <source>
        <dbReference type="ARBA" id="ARBA00012415"/>
    </source>
</evidence>
<accession>A0ABV7J683</accession>